<dbReference type="EMBL" id="JAUIZM010000010">
    <property type="protein sequence ID" value="KAK1362171.1"/>
    <property type="molecule type" value="Genomic_DNA"/>
</dbReference>
<gene>
    <name evidence="4" type="ORF">POM88_046645</name>
</gene>
<keyword evidence="5" id="KW-1185">Reference proteome</keyword>
<evidence type="ECO:0008006" key="6">
    <source>
        <dbReference type="Google" id="ProtNLM"/>
    </source>
</evidence>
<feature type="domain" description="Transposase MuDR plant" evidence="2">
    <location>
        <begin position="166"/>
        <end position="231"/>
    </location>
</feature>
<dbReference type="PANTHER" id="PTHR31973">
    <property type="entry name" value="POLYPROTEIN, PUTATIVE-RELATED"/>
    <property type="match status" value="1"/>
</dbReference>
<accession>A0AAD8H916</accession>
<evidence type="ECO:0000259" key="2">
    <source>
        <dbReference type="Pfam" id="PF03108"/>
    </source>
</evidence>
<proteinExistence type="predicted"/>
<feature type="domain" description="MULE transposase" evidence="3">
    <location>
        <begin position="341"/>
        <end position="393"/>
    </location>
</feature>
<comment type="caution">
    <text evidence="4">The sequence shown here is derived from an EMBL/GenBank/DDBJ whole genome shotgun (WGS) entry which is preliminary data.</text>
</comment>
<evidence type="ECO:0000313" key="5">
    <source>
        <dbReference type="Proteomes" id="UP001237642"/>
    </source>
</evidence>
<reference evidence="4" key="1">
    <citation type="submission" date="2023-02" db="EMBL/GenBank/DDBJ databases">
        <title>Genome of toxic invasive species Heracleum sosnowskyi carries increased number of genes despite the absence of recent whole-genome duplications.</title>
        <authorList>
            <person name="Schelkunov M."/>
            <person name="Shtratnikova V."/>
            <person name="Makarenko M."/>
            <person name="Klepikova A."/>
            <person name="Omelchenko D."/>
            <person name="Novikova G."/>
            <person name="Obukhova E."/>
            <person name="Bogdanov V."/>
            <person name="Penin A."/>
            <person name="Logacheva M."/>
        </authorList>
    </citation>
    <scope>NUCLEOTIDE SEQUENCE</scope>
    <source>
        <strain evidence="4">Hsosn_3</strain>
        <tissue evidence="4">Leaf</tissue>
    </source>
</reference>
<dbReference type="Proteomes" id="UP001237642">
    <property type="component" value="Unassembled WGS sequence"/>
</dbReference>
<dbReference type="Pfam" id="PF10551">
    <property type="entry name" value="MULE"/>
    <property type="match status" value="1"/>
</dbReference>
<evidence type="ECO:0000256" key="1">
    <source>
        <dbReference type="SAM" id="MobiDB-lite"/>
    </source>
</evidence>
<feature type="region of interest" description="Disordered" evidence="1">
    <location>
        <begin position="83"/>
        <end position="127"/>
    </location>
</feature>
<dbReference type="Pfam" id="PF03108">
    <property type="entry name" value="DBD_Tnp_Mut"/>
    <property type="match status" value="1"/>
</dbReference>
<dbReference type="AlphaFoldDB" id="A0AAD8H916"/>
<evidence type="ECO:0000313" key="4">
    <source>
        <dbReference type="EMBL" id="KAK1362171.1"/>
    </source>
</evidence>
<evidence type="ECO:0000259" key="3">
    <source>
        <dbReference type="Pfam" id="PF10551"/>
    </source>
</evidence>
<feature type="compositionally biased region" description="Low complexity" evidence="1">
    <location>
        <begin position="83"/>
        <end position="116"/>
    </location>
</feature>
<dbReference type="PANTHER" id="PTHR31973:SF195">
    <property type="entry name" value="MUDR FAMILY TRANSPOSASE"/>
    <property type="match status" value="1"/>
</dbReference>
<name>A0AAD8H916_9APIA</name>
<organism evidence="4 5">
    <name type="scientific">Heracleum sosnowskyi</name>
    <dbReference type="NCBI Taxonomy" id="360622"/>
    <lineage>
        <taxon>Eukaryota</taxon>
        <taxon>Viridiplantae</taxon>
        <taxon>Streptophyta</taxon>
        <taxon>Embryophyta</taxon>
        <taxon>Tracheophyta</taxon>
        <taxon>Spermatophyta</taxon>
        <taxon>Magnoliopsida</taxon>
        <taxon>eudicotyledons</taxon>
        <taxon>Gunneridae</taxon>
        <taxon>Pentapetalae</taxon>
        <taxon>asterids</taxon>
        <taxon>campanulids</taxon>
        <taxon>Apiales</taxon>
        <taxon>Apiaceae</taxon>
        <taxon>Apioideae</taxon>
        <taxon>apioid superclade</taxon>
        <taxon>Tordylieae</taxon>
        <taxon>Tordyliinae</taxon>
        <taxon>Heracleum</taxon>
    </lineage>
</organism>
<reference evidence="4" key="2">
    <citation type="submission" date="2023-05" db="EMBL/GenBank/DDBJ databases">
        <authorList>
            <person name="Schelkunov M.I."/>
        </authorList>
    </citation>
    <scope>NUCLEOTIDE SEQUENCE</scope>
    <source>
        <strain evidence="4">Hsosn_3</strain>
        <tissue evidence="4">Leaf</tissue>
    </source>
</reference>
<dbReference type="InterPro" id="IPR004332">
    <property type="entry name" value="Transposase_MuDR"/>
</dbReference>
<protein>
    <recommendedName>
        <fullName evidence="6">MULE transposase domain-containing protein</fullName>
    </recommendedName>
</protein>
<sequence length="399" mass="45469">MASQCGFIWGSVYCDGNIILNDVEGVKYDRKMTRLVKLEFNLIFEGLLNLFLRNYVELYVEKISTSSGQHSNAMVEMSKIGDRSSSSYSSKKLRTSESGGASGDISSGSSSRCLSRLDSEGNSSGSSDFRDDDIPFYKSFDGSSMVASFHESVMNKSVDISNASELQKGMMFQTKEELMRVVKDVHIANHQEIKMVRSDSVTWEVECNRKMIGCVWMLRAKKRTIHNFFEIMEIKIVVDPSVSEKVLEATTVSHFGYKPSRQKIRHAREITEKALLKSSEESYEYLPKFMNALQSFNHGTFVDWYFKEHDLGEPIGEVVQFKRVFWAFKPCIDAFPHRIPVLLIDGTHLYDKYGGVLMTATAVDGFNHLLPVAFKIVESENTASWTWFMERVKKKVVLR</sequence>
<dbReference type="InterPro" id="IPR018289">
    <property type="entry name" value="MULE_transposase_dom"/>
</dbReference>